<sequence>MPRGVKSFSLPIPDNCKICGVLIAPPHKTTSREVKTCFFPLIITSTPVAVVPLNKTLVTCARVLMVKLGRLITGYKYARAALKRRPR</sequence>
<gene>
    <name evidence="1" type="ORF">UFOPK1795_01122</name>
</gene>
<protein>
    <submittedName>
        <fullName evidence="1">Unannotated protein</fullName>
    </submittedName>
</protein>
<reference evidence="1" key="1">
    <citation type="submission" date="2020-05" db="EMBL/GenBank/DDBJ databases">
        <authorList>
            <person name="Chiriac C."/>
            <person name="Salcher M."/>
            <person name="Ghai R."/>
            <person name="Kavagutti S V."/>
        </authorList>
    </citation>
    <scope>NUCLEOTIDE SEQUENCE</scope>
</reference>
<evidence type="ECO:0000313" key="1">
    <source>
        <dbReference type="EMBL" id="CAB4600128.1"/>
    </source>
</evidence>
<dbReference type="AlphaFoldDB" id="A0A6J6GTV1"/>
<accession>A0A6J6GTV1</accession>
<dbReference type="EMBL" id="CAEZUG010000080">
    <property type="protein sequence ID" value="CAB4600128.1"/>
    <property type="molecule type" value="Genomic_DNA"/>
</dbReference>
<organism evidence="1">
    <name type="scientific">freshwater metagenome</name>
    <dbReference type="NCBI Taxonomy" id="449393"/>
    <lineage>
        <taxon>unclassified sequences</taxon>
        <taxon>metagenomes</taxon>
        <taxon>ecological metagenomes</taxon>
    </lineage>
</organism>
<proteinExistence type="predicted"/>
<name>A0A6J6GTV1_9ZZZZ</name>